<organism evidence="3 4">
    <name type="scientific">Aporhodopirellula rubra</name>
    <dbReference type="NCBI Taxonomy" id="980271"/>
    <lineage>
        <taxon>Bacteria</taxon>
        <taxon>Pseudomonadati</taxon>
        <taxon>Planctomycetota</taxon>
        <taxon>Planctomycetia</taxon>
        <taxon>Pirellulales</taxon>
        <taxon>Pirellulaceae</taxon>
        <taxon>Aporhodopirellula</taxon>
    </lineage>
</organism>
<evidence type="ECO:0000313" key="4">
    <source>
        <dbReference type="Proteomes" id="UP000536179"/>
    </source>
</evidence>
<dbReference type="InterPro" id="IPR050768">
    <property type="entry name" value="UPF0353/GerABKA_families"/>
</dbReference>
<keyword evidence="1" id="KW-0472">Membrane</keyword>
<feature type="transmembrane region" description="Helical" evidence="1">
    <location>
        <begin position="6"/>
        <end position="28"/>
    </location>
</feature>
<dbReference type="EMBL" id="JACHXU010000004">
    <property type="protein sequence ID" value="MBB3205842.1"/>
    <property type="molecule type" value="Genomic_DNA"/>
</dbReference>
<dbReference type="InterPro" id="IPR002035">
    <property type="entry name" value="VWF_A"/>
</dbReference>
<protein>
    <submittedName>
        <fullName evidence="3">Ca-activated chloride channel family protein</fullName>
    </submittedName>
</protein>
<dbReference type="AlphaFoldDB" id="A0A7W5DX75"/>
<reference evidence="3 4" key="1">
    <citation type="submission" date="2020-08" db="EMBL/GenBank/DDBJ databases">
        <title>Genomic Encyclopedia of Type Strains, Phase III (KMG-III): the genomes of soil and plant-associated and newly described type strains.</title>
        <authorList>
            <person name="Whitman W."/>
        </authorList>
    </citation>
    <scope>NUCLEOTIDE SEQUENCE [LARGE SCALE GENOMIC DNA]</scope>
    <source>
        <strain evidence="3 4">CECT 8075</strain>
    </source>
</reference>
<dbReference type="RefSeq" id="WP_184303783.1">
    <property type="nucleotide sequence ID" value="NZ_JACHXU010000004.1"/>
</dbReference>
<evidence type="ECO:0000256" key="1">
    <source>
        <dbReference type="SAM" id="Phobius"/>
    </source>
</evidence>
<feature type="domain" description="VWFA" evidence="2">
    <location>
        <begin position="95"/>
        <end position="198"/>
    </location>
</feature>
<accession>A0A7W5DX75</accession>
<dbReference type="Pfam" id="PF13519">
    <property type="entry name" value="VWA_2"/>
    <property type="match status" value="1"/>
</dbReference>
<dbReference type="InterPro" id="IPR036465">
    <property type="entry name" value="vWFA_dom_sf"/>
</dbReference>
<dbReference type="Proteomes" id="UP000536179">
    <property type="component" value="Unassembled WGS sequence"/>
</dbReference>
<dbReference type="PANTHER" id="PTHR22550">
    <property type="entry name" value="SPORE GERMINATION PROTEIN"/>
    <property type="match status" value="1"/>
</dbReference>
<evidence type="ECO:0000313" key="3">
    <source>
        <dbReference type="EMBL" id="MBB3205842.1"/>
    </source>
</evidence>
<name>A0A7W5DX75_9BACT</name>
<feature type="transmembrane region" description="Helical" evidence="1">
    <location>
        <begin position="63"/>
        <end position="81"/>
    </location>
</feature>
<keyword evidence="4" id="KW-1185">Reference proteome</keyword>
<comment type="caution">
    <text evidence="3">The sequence shown here is derived from an EMBL/GenBank/DDBJ whole genome shotgun (WGS) entry which is preliminary data.</text>
</comment>
<keyword evidence="1" id="KW-0812">Transmembrane</keyword>
<dbReference type="SUPFAM" id="SSF53300">
    <property type="entry name" value="vWA-like"/>
    <property type="match status" value="1"/>
</dbReference>
<dbReference type="Gene3D" id="3.40.50.410">
    <property type="entry name" value="von Willebrand factor, type A domain"/>
    <property type="match status" value="1"/>
</dbReference>
<sequence>MNDLSSFHFIRPWCLLFLPAVIGVWWMVRTLGNPFRRWQDVMAPELLDAATVNRDQRQKWRTYSLLTGWVIAAIAVAGPTWRPEPSPFADDPVPVMLLLKSGETMNQTDLSPSRMERARLKVADFAELRKGLPLGLIAYAGSAHLVLPPTRDTGVVATMAAEIGPEIMPTPGDELAVALTLAMKTLGDRGGSIVVVADTVPAGAESALKEFRTSYGVSVEIFGVAREETPERDDLANAASNLRADLTLLTPDTTDVATIVRRIADTPIAVSVDGAGTRWAEMGWWLVPIVALWVLSGFRRDEQVSERSE</sequence>
<evidence type="ECO:0000259" key="2">
    <source>
        <dbReference type="Pfam" id="PF13519"/>
    </source>
</evidence>
<keyword evidence="1" id="KW-1133">Transmembrane helix</keyword>
<proteinExistence type="predicted"/>
<gene>
    <name evidence="3" type="ORF">FHS27_001646</name>
</gene>
<dbReference type="PANTHER" id="PTHR22550:SF14">
    <property type="entry name" value="VWFA DOMAIN-CONTAINING PROTEIN"/>
    <property type="match status" value="1"/>
</dbReference>